<dbReference type="Pfam" id="PF00560">
    <property type="entry name" value="LRR_1"/>
    <property type="match status" value="3"/>
</dbReference>
<dbReference type="Gene3D" id="3.80.10.10">
    <property type="entry name" value="Ribonuclease Inhibitor"/>
    <property type="match status" value="6"/>
</dbReference>
<dbReference type="SMART" id="SM00369">
    <property type="entry name" value="LRR_TYP"/>
    <property type="match status" value="7"/>
</dbReference>
<proteinExistence type="inferred from homology"/>
<keyword evidence="4" id="KW-0433">Leucine-rich repeat</keyword>
<protein>
    <recommendedName>
        <fullName evidence="16">Leucine-rich repeat-containing N-terminal plant-type domain-containing protein</fullName>
    </recommendedName>
</protein>
<name>A0A7N0T8F0_KALFE</name>
<sequence>MASSSWLFCLCLCMGMAVLYASSLAHGQCHESQRSLLLLLKHDFNSTIWGNKIKSWDPTQDCCGWAGVTCTNGYVTGLDLSGEGIDEGFSGSSPLFELRNLTTLNLAVNVFSTTIPPSFAKLGNLVHLNLSAAEFEGQIPIEISTLTRLETLDIGSNVGLELYNPNLSTLVGNMPNLVKLRLSYVDLYSQSSDWCQVLSSSAPHLQLLDLSSAGLAGPIHPSLGKLKSLSTIDLSRNSFSQPSPGLFSNFRNLTYLNLAQSVSGKFQWSILQLPTLRYLDLSENSDLEPGNFPSTIRNSSLETLILKSTHFSKNIPDSIGQLRILSKLDISECHLSGEIPKSFSQLTRLVSVGMSSNALTGLIPTFSQARSLRELDLSYNLLQGSLLSIDWKQLSHLEVIRLSGNSLSGTIPTSLFGIPTLQQALLAENHFTGFTKDSITPSSQLHVLAINLNDLQEEFPSFIFGLQGLQELYLSNNNFGATLHLNSLRRLKDLTSLYLSHNLEVLDLSYNKLENAIPYELGLVSGQRFKAINVSHNELTGSIPTSFGNLTRLESLDLADNKLSGSIPKQLARLTYLSYFNVSNNQLVGRIPKGSQFRKVTQASFEGNKGLCGYPLKKKC</sequence>
<evidence type="ECO:0000256" key="6">
    <source>
        <dbReference type="ARBA" id="ARBA00022729"/>
    </source>
</evidence>
<feature type="chain" id="PRO_5029899080" description="Leucine-rich repeat-containing N-terminal plant-type domain-containing protein" evidence="11">
    <location>
        <begin position="22"/>
        <end position="620"/>
    </location>
</feature>
<keyword evidence="8" id="KW-1133">Transmembrane helix</keyword>
<dbReference type="PANTHER" id="PTHR48061">
    <property type="entry name" value="LEUCINE-RICH REPEAT RECEPTOR PROTEIN KINASE EMS1-LIKE-RELATED"/>
    <property type="match status" value="1"/>
</dbReference>
<dbReference type="InterPro" id="IPR032675">
    <property type="entry name" value="LRR_dom_sf"/>
</dbReference>
<evidence type="ECO:0000256" key="3">
    <source>
        <dbReference type="ARBA" id="ARBA00022475"/>
    </source>
</evidence>
<dbReference type="PRINTS" id="PR00019">
    <property type="entry name" value="LEURICHRPT"/>
</dbReference>
<evidence type="ECO:0000313" key="15">
    <source>
        <dbReference type="Proteomes" id="UP000594263"/>
    </source>
</evidence>
<evidence type="ECO:0000313" key="14">
    <source>
        <dbReference type="EnsemblPlants" id="Kaladp0024s0874.1.v1.1"/>
    </source>
</evidence>
<keyword evidence="3" id="KW-1003">Cell membrane</keyword>
<reference evidence="14" key="1">
    <citation type="submission" date="2021-01" db="UniProtKB">
        <authorList>
            <consortium name="EnsemblPlants"/>
        </authorList>
    </citation>
    <scope>IDENTIFICATION</scope>
</reference>
<evidence type="ECO:0000256" key="5">
    <source>
        <dbReference type="ARBA" id="ARBA00022692"/>
    </source>
</evidence>
<feature type="signal peptide" evidence="11">
    <location>
        <begin position="1"/>
        <end position="21"/>
    </location>
</feature>
<keyword evidence="5" id="KW-0812">Transmembrane</keyword>
<evidence type="ECO:0008006" key="16">
    <source>
        <dbReference type="Google" id="ProtNLM"/>
    </source>
</evidence>
<dbReference type="EnsemblPlants" id="Kaladp0024s0874.1.v1.1">
    <property type="protein sequence ID" value="Kaladp0024s0874.1.v1.1"/>
    <property type="gene ID" value="Kaladp0024s0874.v1.1"/>
</dbReference>
<evidence type="ECO:0000259" key="12">
    <source>
        <dbReference type="Pfam" id="PF08263"/>
    </source>
</evidence>
<dbReference type="SUPFAM" id="SSF52058">
    <property type="entry name" value="L domain-like"/>
    <property type="match status" value="2"/>
</dbReference>
<dbReference type="InterPro" id="IPR001611">
    <property type="entry name" value="Leu-rich_rpt"/>
</dbReference>
<keyword evidence="15" id="KW-1185">Reference proteome</keyword>
<keyword evidence="10" id="KW-0325">Glycoprotein</keyword>
<dbReference type="FunFam" id="3.80.10.10:FF:000095">
    <property type="entry name" value="LRR receptor-like serine/threonine-protein kinase GSO1"/>
    <property type="match status" value="2"/>
</dbReference>
<accession>A0A7N0T8F0</accession>
<evidence type="ECO:0000256" key="4">
    <source>
        <dbReference type="ARBA" id="ARBA00022614"/>
    </source>
</evidence>
<evidence type="ECO:0000256" key="9">
    <source>
        <dbReference type="ARBA" id="ARBA00023136"/>
    </source>
</evidence>
<feature type="domain" description="Leucine-rich repeat-containing N-terminal plant-type" evidence="12">
    <location>
        <begin position="31"/>
        <end position="71"/>
    </location>
</feature>
<dbReference type="OMA" id="SIDISHC"/>
<keyword evidence="6 11" id="KW-0732">Signal</keyword>
<dbReference type="PROSITE" id="PS51450">
    <property type="entry name" value="LRR"/>
    <property type="match status" value="1"/>
</dbReference>
<dbReference type="InterPro" id="IPR013210">
    <property type="entry name" value="LRR_N_plant-typ"/>
</dbReference>
<organism evidence="14 15">
    <name type="scientific">Kalanchoe fedtschenkoi</name>
    <name type="common">Lavender scallops</name>
    <name type="synonym">South American air plant</name>
    <dbReference type="NCBI Taxonomy" id="63787"/>
    <lineage>
        <taxon>Eukaryota</taxon>
        <taxon>Viridiplantae</taxon>
        <taxon>Streptophyta</taxon>
        <taxon>Embryophyta</taxon>
        <taxon>Tracheophyta</taxon>
        <taxon>Spermatophyta</taxon>
        <taxon>Magnoliopsida</taxon>
        <taxon>eudicotyledons</taxon>
        <taxon>Gunneridae</taxon>
        <taxon>Pentapetalae</taxon>
        <taxon>Saxifragales</taxon>
        <taxon>Crassulaceae</taxon>
        <taxon>Kalanchoe</taxon>
    </lineage>
</organism>
<dbReference type="GO" id="GO:0005886">
    <property type="term" value="C:plasma membrane"/>
    <property type="evidence" value="ECO:0007669"/>
    <property type="project" value="UniProtKB-SubCell"/>
</dbReference>
<dbReference type="Proteomes" id="UP000594263">
    <property type="component" value="Unplaced"/>
</dbReference>
<keyword evidence="9" id="KW-0472">Membrane</keyword>
<feature type="domain" description="Disease resistance R13L4/SHOC-2-like LRR" evidence="13">
    <location>
        <begin position="270"/>
        <end position="501"/>
    </location>
</feature>
<dbReference type="InterPro" id="IPR003591">
    <property type="entry name" value="Leu-rich_rpt_typical-subtyp"/>
</dbReference>
<evidence type="ECO:0000259" key="13">
    <source>
        <dbReference type="Pfam" id="PF23598"/>
    </source>
</evidence>
<evidence type="ECO:0000256" key="1">
    <source>
        <dbReference type="ARBA" id="ARBA00004251"/>
    </source>
</evidence>
<dbReference type="PANTHER" id="PTHR48061:SF2">
    <property type="entry name" value="RECEPTOR LIKE PROTEIN 30-LIKE"/>
    <property type="match status" value="1"/>
</dbReference>
<dbReference type="Pfam" id="PF08263">
    <property type="entry name" value="LRRNT_2"/>
    <property type="match status" value="1"/>
</dbReference>
<dbReference type="Pfam" id="PF23598">
    <property type="entry name" value="LRR_14"/>
    <property type="match status" value="1"/>
</dbReference>
<keyword evidence="7" id="KW-0677">Repeat</keyword>
<comment type="similarity">
    <text evidence="2">Belongs to the RLP family.</text>
</comment>
<evidence type="ECO:0000256" key="11">
    <source>
        <dbReference type="SAM" id="SignalP"/>
    </source>
</evidence>
<evidence type="ECO:0000256" key="2">
    <source>
        <dbReference type="ARBA" id="ARBA00009592"/>
    </source>
</evidence>
<dbReference type="Pfam" id="PF13855">
    <property type="entry name" value="LRR_8"/>
    <property type="match status" value="1"/>
</dbReference>
<evidence type="ECO:0000256" key="8">
    <source>
        <dbReference type="ARBA" id="ARBA00022989"/>
    </source>
</evidence>
<dbReference type="AlphaFoldDB" id="A0A7N0T8F0"/>
<dbReference type="InterPro" id="IPR046956">
    <property type="entry name" value="RLP23-like"/>
</dbReference>
<comment type="subcellular location">
    <subcellularLocation>
        <location evidence="1">Cell membrane</location>
        <topology evidence="1">Single-pass type I membrane protein</topology>
    </subcellularLocation>
</comment>
<evidence type="ECO:0000256" key="10">
    <source>
        <dbReference type="ARBA" id="ARBA00023180"/>
    </source>
</evidence>
<dbReference type="Gramene" id="Kaladp0024s0874.1.v1.1">
    <property type="protein sequence ID" value="Kaladp0024s0874.1.v1.1"/>
    <property type="gene ID" value="Kaladp0024s0874.v1.1"/>
</dbReference>
<dbReference type="InterPro" id="IPR055414">
    <property type="entry name" value="LRR_R13L4/SHOC2-like"/>
</dbReference>
<evidence type="ECO:0000256" key="7">
    <source>
        <dbReference type="ARBA" id="ARBA00022737"/>
    </source>
</evidence>